<dbReference type="SUPFAM" id="SSF55681">
    <property type="entry name" value="Class II aaRS and biotin synthetases"/>
    <property type="match status" value="1"/>
</dbReference>
<dbReference type="InterPro" id="IPR036621">
    <property type="entry name" value="Anticodon-bd_dom_sf"/>
</dbReference>
<evidence type="ECO:0000259" key="14">
    <source>
        <dbReference type="PROSITE" id="PS50908"/>
    </source>
</evidence>
<dbReference type="Pfam" id="PF13393">
    <property type="entry name" value="tRNA-synt_His"/>
    <property type="match status" value="1"/>
</dbReference>
<feature type="region of interest" description="Disordered" evidence="12">
    <location>
        <begin position="1887"/>
        <end position="1979"/>
    </location>
</feature>
<evidence type="ECO:0000256" key="9">
    <source>
        <dbReference type="ARBA" id="ARBA00047899"/>
    </source>
</evidence>
<keyword evidence="4 11" id="KW-0547">Nucleotide-binding</keyword>
<dbReference type="Gene3D" id="1.10.510.10">
    <property type="entry name" value="Transferase(Phosphotransferase) domain 1"/>
    <property type="match status" value="2"/>
</dbReference>
<evidence type="ECO:0000256" key="6">
    <source>
        <dbReference type="ARBA" id="ARBA00022840"/>
    </source>
</evidence>
<feature type="compositionally biased region" description="Low complexity" evidence="12">
    <location>
        <begin position="1"/>
        <end position="13"/>
    </location>
</feature>
<dbReference type="EC" id="2.7.11.1" evidence="1"/>
<dbReference type="PANTHER" id="PTHR11042">
    <property type="entry name" value="EUKARYOTIC TRANSLATION INITIATION FACTOR 2-ALPHA KINASE EIF2-ALPHA KINASE -RELATED"/>
    <property type="match status" value="1"/>
</dbReference>
<dbReference type="Gene3D" id="3.10.110.10">
    <property type="entry name" value="Ubiquitin Conjugating Enzyme"/>
    <property type="match status" value="1"/>
</dbReference>
<dbReference type="PROSITE" id="PS50908">
    <property type="entry name" value="RWD"/>
    <property type="match status" value="1"/>
</dbReference>
<evidence type="ECO:0000256" key="8">
    <source>
        <dbReference type="ARBA" id="ARBA00037982"/>
    </source>
</evidence>
<evidence type="ECO:0000259" key="13">
    <source>
        <dbReference type="PROSITE" id="PS50011"/>
    </source>
</evidence>
<feature type="compositionally biased region" description="Acidic residues" evidence="12">
    <location>
        <begin position="1084"/>
        <end position="1104"/>
    </location>
</feature>
<dbReference type="Gene3D" id="3.30.200.20">
    <property type="entry name" value="Phosphorylase Kinase, domain 1"/>
    <property type="match status" value="2"/>
</dbReference>
<feature type="region of interest" description="Disordered" evidence="12">
    <location>
        <begin position="1"/>
        <end position="56"/>
    </location>
</feature>
<dbReference type="GO" id="GO:0005634">
    <property type="term" value="C:nucleus"/>
    <property type="evidence" value="ECO:0007669"/>
    <property type="project" value="TreeGrafter"/>
</dbReference>
<dbReference type="InterPro" id="IPR008271">
    <property type="entry name" value="Ser/Thr_kinase_AS"/>
</dbReference>
<dbReference type="GO" id="GO:0007165">
    <property type="term" value="P:signal transduction"/>
    <property type="evidence" value="ECO:0007669"/>
    <property type="project" value="UniProtKB-ARBA"/>
</dbReference>
<feature type="compositionally biased region" description="Low complexity" evidence="12">
    <location>
        <begin position="1887"/>
        <end position="1970"/>
    </location>
</feature>
<dbReference type="GO" id="GO:0005524">
    <property type="term" value="F:ATP binding"/>
    <property type="evidence" value="ECO:0007669"/>
    <property type="project" value="UniProtKB-UniRule"/>
</dbReference>
<keyword evidence="5" id="KW-0418">Kinase</keyword>
<dbReference type="InterPro" id="IPR050339">
    <property type="entry name" value="CC_SR_Kinase"/>
</dbReference>
<dbReference type="PROSITE" id="PS00107">
    <property type="entry name" value="PROTEIN_KINASE_ATP"/>
    <property type="match status" value="1"/>
</dbReference>
<dbReference type="SUPFAM" id="SSF56112">
    <property type="entry name" value="Protein kinase-like (PK-like)"/>
    <property type="match status" value="2"/>
</dbReference>
<dbReference type="InterPro" id="IPR011009">
    <property type="entry name" value="Kinase-like_dom_sf"/>
</dbReference>
<comment type="catalytic activity">
    <reaction evidence="9">
        <text>L-threonyl-[protein] + ATP = O-phospho-L-threonyl-[protein] + ADP + H(+)</text>
        <dbReference type="Rhea" id="RHEA:46608"/>
        <dbReference type="Rhea" id="RHEA-COMP:11060"/>
        <dbReference type="Rhea" id="RHEA-COMP:11605"/>
        <dbReference type="ChEBI" id="CHEBI:15378"/>
        <dbReference type="ChEBI" id="CHEBI:30013"/>
        <dbReference type="ChEBI" id="CHEBI:30616"/>
        <dbReference type="ChEBI" id="CHEBI:61977"/>
        <dbReference type="ChEBI" id="CHEBI:456216"/>
        <dbReference type="EC" id="2.7.11.1"/>
    </reaction>
</comment>
<evidence type="ECO:0000256" key="12">
    <source>
        <dbReference type="SAM" id="MobiDB-lite"/>
    </source>
</evidence>
<dbReference type="Gene3D" id="3.40.50.800">
    <property type="entry name" value="Anticodon-binding domain"/>
    <property type="match status" value="1"/>
</dbReference>
<sequence>MSSTTTNSTLNNSGGSGGGGSGGSTSSSSSSASRGRLNSNSSGNILGSLDPQNDTSQQEEIECLKSIYRDGFEEFPPEGLCKRFKITLIPHPTHQYQNYNSVKLVVKYTPNYPRTLPLVELEKVKGLSDDQIDELNILLSQKMIPGEIIIFELCQAIQDFLLLYNKETVSLHEEMIQRLKERNHNNKSDFSLDDQVKSSKNDKDRDPDIYDEYYRDDIQMGGVGGGGGSDKMGMGDRYLHHHLLHHHHRDYDDDNELGNINNGAGLSMLSRGNSLGSFNQRNRSSTFSNSGGLDSGDSFQPPQSSAFSKVSSLGQRTFSFDSLNGLEYDSIFEENTSSVLSSAAATLANKSSLLGGNNAGGDGYNDDDESEHTSNSNVLNTSGGFNRQFTKIRWKQGNLLDKGSFYSCYEATNLETNKPMVVKIIDILHPNASSSGSSNSSGGGSGISSTSISGDLSMDSSTSSYNSRETLLKIYAIQKEIEQMKYLNNPHLVKYIGTLIEVNTLYIFQELVTGRTLKKILLSNRLEEALIKKYTYQMLLGLLYLHSQHIPHRDIKLQNIMVDEESNRVLLTNYGGKSMKIFDHFERHSAKNFNFWISNKTYHASKYHQRREDLFNLGIVVLEMLSGTELTKKNPIYSVLNNQLQQYLSNNNIYSIGNSNNNNNSGSNQSNNTYNNEISKLLDSTVSLSNLAKDFLLLCFTFQNSNDSIKLEAGYLLKHPFISLSNRTTTTTTTATATPASPPIPLVPNINTTTTTTATATATTTTTTTTTTNTNTNTSTIPKHITQPPINDNNIQQQILTPPQSPQMGFIRNKRPASPQTTTSVTTPQTPGSPQTPIKQQQQQQQPILPSLLPSVDMYKYLSSRYRTDFEEIEMIGKGGFGVVVKSRNKLDGRYYAIKKIKTQGYSDRDTEPLTNKLLREVTTLSRLHHQYVVRYYQAWIEQTDQSLFTDDGEIEDLSGNLETDASEDWFMQSSINSRSLLSMDESTMTGVNDSSNTNTTTSSNLDTSSMSFKAPKPTKKIMTSSSVSTSTSTSTTSKVLSTVKKKPTTTTTAGKDKKKQSADNNFFASSRDLNREFVSGSESESDSDSQSESGDNDESESGDESVAIGDSGDESRIQSEDESIYSTSKFGPTQSRVLSNKKQPAIPKKDTHTLYIQMEYCSKKTLKTLIDSVEGLNEDEVWRLFRQIVEGLNHIHSQGIIHRDLKPANIFIDTDSNVKIGDFGLATSGGPSSKSDDNNNIDNNNNNTDNNNNNNDNNNNHNRINEMDQFNDSVGNSTHHTFHEGDHSMTGGVGTPFYCCPEILQKNIKHYGSKVDMYSLGIIFFEMCHPFQTQMERSNILRDLRNELKFPPGFEALKPDQAGIIKNLLSHDPNQRYSTKQLLETGLLPSRIEDDILKEAIKTITNPTISLFTYLMDKLFEVTSDEHINNRYLYTANTTIVFLHLACREKTFQRLANIFRKHGALRIDTPTFFPKDGFLSNHNNVAQFLDEGGTVVYLPYDLTVPWARHVAIHNITQSKRYSFSKVYRRSAPGFSPKELYECDFDIVGPPKSRFVSDAEILRTVVEIMDEFSKDFGTNNYVIRINHYSILDGVLNLCGVQKKDFPQVYLAISQLHWKWNWNQVVSSLKTLGLSINCINKLSLYFKQKGELLHSVSQLETLLGNRNEAMVGIQDLKALSRNLQMINIIPKFFLDLSLIHNYSYYDGIVFQAIIERPNPDNPNLQKIEIIMAGGRYDKLIRSLHPNPAQANNIGGIGVTIASEKIVQSVLMFEQKLCKFRGIILSPNIEVLICSLGAPMLTEKLQIACQLWSMNIKSDYSQTDYTNAEEIYAHCKQNGILWVVIIKERTFQSGTVKIRHIETKSETSVGRKDLVDFILKAKKYRVMETSSSTFSTGSSNTSGSTNNSNNQSNNNQNSGGSGSGSNSNINNNSNQNNQINTNNSDRGNNINNNNNNNSFSSNSSSGNNISTSVLLNTPNPSEHEDSFNVQIFFQGNEEIKNQIKRLESSIKESVAKLFRGFVQTKASTIRVVAVDLPINLLREVSITENHDNLSKFPRALKDKLQQLKTQILKWKNIPFFVIYSYKDDKAIVYNTSCH</sequence>
<dbReference type="FunFam" id="3.40.50.800:FF:000012">
    <property type="entry name" value="Histidine--tRNA ligase, cytoplasmic"/>
    <property type="match status" value="1"/>
</dbReference>
<feature type="domain" description="Protein kinase" evidence="13">
    <location>
        <begin position="870"/>
        <end position="1389"/>
    </location>
</feature>
<keyword evidence="6 11" id="KW-0067">ATP-binding</keyword>
<dbReference type="InterPro" id="IPR024435">
    <property type="entry name" value="HisRS-related_dom"/>
</dbReference>
<dbReference type="GO" id="GO:0005737">
    <property type="term" value="C:cytoplasm"/>
    <property type="evidence" value="ECO:0007669"/>
    <property type="project" value="TreeGrafter"/>
</dbReference>
<keyword evidence="16" id="KW-1185">Reference proteome</keyword>
<evidence type="ECO:0000256" key="1">
    <source>
        <dbReference type="ARBA" id="ARBA00012513"/>
    </source>
</evidence>
<dbReference type="InterPro" id="IPR017441">
    <property type="entry name" value="Protein_kinase_ATP_BS"/>
</dbReference>
<dbReference type="Pfam" id="PF00069">
    <property type="entry name" value="Pkinase"/>
    <property type="match status" value="4"/>
</dbReference>
<dbReference type="GO" id="GO:0004694">
    <property type="term" value="F:eukaryotic translation initiation factor 2alpha kinase activity"/>
    <property type="evidence" value="ECO:0007669"/>
    <property type="project" value="UniProtKB-ARBA"/>
</dbReference>
<evidence type="ECO:0000313" key="15">
    <source>
        <dbReference type="EMBL" id="KAF2078430.1"/>
    </source>
</evidence>
<feature type="region of interest" description="Disordered" evidence="12">
    <location>
        <begin position="757"/>
        <end position="850"/>
    </location>
</feature>
<evidence type="ECO:0000256" key="10">
    <source>
        <dbReference type="ARBA" id="ARBA00048679"/>
    </source>
</evidence>
<feature type="region of interest" description="Disordered" evidence="12">
    <location>
        <begin position="985"/>
        <end position="1146"/>
    </location>
</feature>
<evidence type="ECO:0000313" key="16">
    <source>
        <dbReference type="Proteomes" id="UP000695562"/>
    </source>
</evidence>
<name>A0A8J4Q448_9MYCE</name>
<dbReference type="Pfam" id="PF05773">
    <property type="entry name" value="RWD"/>
    <property type="match status" value="1"/>
</dbReference>
<feature type="domain" description="Protein kinase" evidence="13">
    <location>
        <begin position="394"/>
        <end position="722"/>
    </location>
</feature>
<dbReference type="CDD" id="cd23823">
    <property type="entry name" value="RWD_GCN2"/>
    <property type="match status" value="1"/>
</dbReference>
<feature type="region of interest" description="Disordered" evidence="12">
    <location>
        <begin position="186"/>
        <end position="209"/>
    </location>
</feature>
<dbReference type="SMART" id="SM00220">
    <property type="entry name" value="S_TKc"/>
    <property type="match status" value="2"/>
</dbReference>
<reference evidence="15" key="1">
    <citation type="submission" date="2020-01" db="EMBL/GenBank/DDBJ databases">
        <title>Development of genomics and gene disruption for Polysphondylium violaceum indicates a role for the polyketide synthase stlB in stalk morphogenesis.</title>
        <authorList>
            <person name="Narita B."/>
            <person name="Kawabe Y."/>
            <person name="Kin K."/>
            <person name="Saito T."/>
            <person name="Gibbs R."/>
            <person name="Kuspa A."/>
            <person name="Muzny D."/>
            <person name="Queller D."/>
            <person name="Richards S."/>
            <person name="Strassman J."/>
            <person name="Sucgang R."/>
            <person name="Worley K."/>
            <person name="Schaap P."/>
        </authorList>
    </citation>
    <scope>NUCLEOTIDE SEQUENCE</scope>
    <source>
        <strain evidence="15">QSvi11</strain>
    </source>
</reference>
<evidence type="ECO:0000256" key="4">
    <source>
        <dbReference type="ARBA" id="ARBA00022741"/>
    </source>
</evidence>
<gene>
    <name evidence="15" type="ORF">CYY_000297</name>
</gene>
<dbReference type="EMBL" id="AJWJ01000005">
    <property type="protein sequence ID" value="KAF2078430.1"/>
    <property type="molecule type" value="Genomic_DNA"/>
</dbReference>
<feature type="compositionally biased region" description="Low complexity" evidence="12">
    <location>
        <begin position="993"/>
        <end position="1010"/>
    </location>
</feature>
<dbReference type="GO" id="GO:0006412">
    <property type="term" value="P:translation"/>
    <property type="evidence" value="ECO:0007669"/>
    <property type="project" value="UniProtKB-KW"/>
</dbReference>
<evidence type="ECO:0000256" key="11">
    <source>
        <dbReference type="PROSITE-ProRule" id="PRU10141"/>
    </source>
</evidence>
<comment type="catalytic activity">
    <reaction evidence="10">
        <text>L-seryl-[protein] + ATP = O-phospho-L-seryl-[protein] + ADP + H(+)</text>
        <dbReference type="Rhea" id="RHEA:17989"/>
        <dbReference type="Rhea" id="RHEA-COMP:9863"/>
        <dbReference type="Rhea" id="RHEA-COMP:11604"/>
        <dbReference type="ChEBI" id="CHEBI:15378"/>
        <dbReference type="ChEBI" id="CHEBI:29999"/>
        <dbReference type="ChEBI" id="CHEBI:30616"/>
        <dbReference type="ChEBI" id="CHEBI:83421"/>
        <dbReference type="ChEBI" id="CHEBI:456216"/>
        <dbReference type="EC" id="2.7.11.1"/>
    </reaction>
</comment>
<evidence type="ECO:0000256" key="2">
    <source>
        <dbReference type="ARBA" id="ARBA00022527"/>
    </source>
</evidence>
<feature type="compositionally biased region" description="Low complexity" evidence="12">
    <location>
        <begin position="1021"/>
        <end position="1054"/>
    </location>
</feature>
<feature type="compositionally biased region" description="Low complexity" evidence="12">
    <location>
        <begin position="816"/>
        <end position="850"/>
    </location>
</feature>
<protein>
    <recommendedName>
        <fullName evidence="1">non-specific serine/threonine protein kinase</fullName>
        <ecNumber evidence="1">2.7.11.1</ecNumber>
    </recommendedName>
</protein>
<dbReference type="GO" id="GO:0009893">
    <property type="term" value="P:positive regulation of metabolic process"/>
    <property type="evidence" value="ECO:0007669"/>
    <property type="project" value="UniProtKB-ARBA"/>
</dbReference>
<dbReference type="SUPFAM" id="SSF54495">
    <property type="entry name" value="UBC-like"/>
    <property type="match status" value="1"/>
</dbReference>
<keyword evidence="7" id="KW-0648">Protein biosynthesis</keyword>
<dbReference type="Gene3D" id="3.30.930.10">
    <property type="entry name" value="Bira Bifunctional Protein, Domain 2"/>
    <property type="match status" value="1"/>
</dbReference>
<dbReference type="InterPro" id="IPR016135">
    <property type="entry name" value="UBQ-conjugating_enzyme/RWD"/>
</dbReference>
<dbReference type="PROSITE" id="PS50011">
    <property type="entry name" value="PROTEIN_KINASE_DOM"/>
    <property type="match status" value="2"/>
</dbReference>
<feature type="region of interest" description="Disordered" evidence="12">
    <location>
        <begin position="358"/>
        <end position="380"/>
    </location>
</feature>
<proteinExistence type="inferred from homology"/>
<feature type="compositionally biased region" description="Gly residues" evidence="12">
    <location>
        <begin position="14"/>
        <end position="23"/>
    </location>
</feature>
<dbReference type="SMART" id="SM00591">
    <property type="entry name" value="RWD"/>
    <property type="match status" value="1"/>
</dbReference>
<dbReference type="InterPro" id="IPR000719">
    <property type="entry name" value="Prot_kinase_dom"/>
</dbReference>
<feature type="compositionally biased region" description="Low complexity" evidence="12">
    <location>
        <begin position="1239"/>
        <end position="1263"/>
    </location>
</feature>
<accession>A0A8J4Q448</accession>
<keyword evidence="2" id="KW-0723">Serine/threonine-protein kinase</keyword>
<feature type="binding site" evidence="11">
    <location>
        <position position="900"/>
    </location>
    <ligand>
        <name>ATP</name>
        <dbReference type="ChEBI" id="CHEBI:30616"/>
    </ligand>
</feature>
<evidence type="ECO:0000256" key="3">
    <source>
        <dbReference type="ARBA" id="ARBA00022679"/>
    </source>
</evidence>
<dbReference type="InterPro" id="IPR041715">
    <property type="entry name" value="HisRS-like_core"/>
</dbReference>
<dbReference type="InterPro" id="IPR045864">
    <property type="entry name" value="aa-tRNA-synth_II/BPL/LPL"/>
</dbReference>
<feature type="region of interest" description="Disordered" evidence="12">
    <location>
        <begin position="1229"/>
        <end position="1288"/>
    </location>
</feature>
<feature type="compositionally biased region" description="Basic and acidic residues" evidence="12">
    <location>
        <begin position="194"/>
        <end position="209"/>
    </location>
</feature>
<keyword evidence="3" id="KW-0808">Transferase</keyword>
<feature type="compositionally biased region" description="Polar residues" evidence="12">
    <location>
        <begin position="1125"/>
        <end position="1143"/>
    </location>
</feature>
<feature type="region of interest" description="Disordered" evidence="12">
    <location>
        <begin position="274"/>
        <end position="307"/>
    </location>
</feature>
<dbReference type="SUPFAM" id="SSF52954">
    <property type="entry name" value="Class II aaRS ABD-related"/>
    <property type="match status" value="1"/>
</dbReference>
<comment type="similarity">
    <text evidence="8">Belongs to the protein kinase superfamily. Ser/Thr protein kinase family. GCN2 subfamily.</text>
</comment>
<feature type="compositionally biased region" description="Low complexity" evidence="12">
    <location>
        <begin position="24"/>
        <end position="49"/>
    </location>
</feature>
<dbReference type="PROSITE" id="PS00108">
    <property type="entry name" value="PROTEIN_KINASE_ST"/>
    <property type="match status" value="2"/>
</dbReference>
<comment type="caution">
    <text evidence="15">The sequence shown here is derived from an EMBL/GenBank/DDBJ whole genome shotgun (WGS) entry which is preliminary data.</text>
</comment>
<dbReference type="PANTHER" id="PTHR11042:SF188">
    <property type="entry name" value="SERINE_THREONINE-PROTEIN KINASE IFKA-RELATED"/>
    <property type="match status" value="1"/>
</dbReference>
<dbReference type="InterPro" id="IPR006575">
    <property type="entry name" value="RWD_dom"/>
</dbReference>
<feature type="compositionally biased region" description="Low complexity" evidence="12">
    <location>
        <begin position="790"/>
        <end position="799"/>
    </location>
</feature>
<feature type="domain" description="RWD" evidence="14">
    <location>
        <begin position="59"/>
        <end position="164"/>
    </location>
</feature>
<organism evidence="15 16">
    <name type="scientific">Polysphondylium violaceum</name>
    <dbReference type="NCBI Taxonomy" id="133409"/>
    <lineage>
        <taxon>Eukaryota</taxon>
        <taxon>Amoebozoa</taxon>
        <taxon>Evosea</taxon>
        <taxon>Eumycetozoa</taxon>
        <taxon>Dictyostelia</taxon>
        <taxon>Dictyosteliales</taxon>
        <taxon>Dictyosteliaceae</taxon>
        <taxon>Polysphondylium</taxon>
    </lineage>
</organism>
<dbReference type="OrthoDB" id="341578at2759"/>
<feature type="compositionally biased region" description="Polar residues" evidence="12">
    <location>
        <begin position="1269"/>
        <end position="1280"/>
    </location>
</feature>
<evidence type="ECO:0000256" key="5">
    <source>
        <dbReference type="ARBA" id="ARBA00022777"/>
    </source>
</evidence>
<dbReference type="Pfam" id="PF12745">
    <property type="entry name" value="HGTP_anticodon2"/>
    <property type="match status" value="1"/>
</dbReference>
<dbReference type="Proteomes" id="UP000695562">
    <property type="component" value="Unassembled WGS sequence"/>
</dbReference>
<dbReference type="FunFam" id="3.10.110.10:FF:000050">
    <property type="entry name" value="eIF-2-alpha kinase GCN2"/>
    <property type="match status" value="1"/>
</dbReference>
<feature type="compositionally biased region" description="Low complexity" evidence="12">
    <location>
        <begin position="757"/>
        <end position="778"/>
    </location>
</feature>
<evidence type="ECO:0000256" key="7">
    <source>
        <dbReference type="ARBA" id="ARBA00022917"/>
    </source>
</evidence>